<evidence type="ECO:0000313" key="6">
    <source>
        <dbReference type="Proteomes" id="UP000887540"/>
    </source>
</evidence>
<feature type="binding site" evidence="4">
    <location>
        <position position="53"/>
    </location>
    <ligand>
        <name>Mg(2+)</name>
        <dbReference type="ChEBI" id="CHEBI:18420"/>
    </ligand>
</feature>
<dbReference type="Pfam" id="PF00025">
    <property type="entry name" value="Arf"/>
    <property type="match status" value="1"/>
</dbReference>
<dbReference type="GO" id="GO:0003924">
    <property type="term" value="F:GTPase activity"/>
    <property type="evidence" value="ECO:0007669"/>
    <property type="project" value="InterPro"/>
</dbReference>
<dbReference type="InterPro" id="IPR005225">
    <property type="entry name" value="Small_GTP-bd"/>
</dbReference>
<dbReference type="PROSITE" id="PS51417">
    <property type="entry name" value="ARF"/>
    <property type="match status" value="1"/>
</dbReference>
<dbReference type="InterPro" id="IPR006689">
    <property type="entry name" value="Small_GTPase_ARF/SAR"/>
</dbReference>
<organism evidence="6 7">
    <name type="scientific">Acrobeloides nanus</name>
    <dbReference type="NCBI Taxonomy" id="290746"/>
    <lineage>
        <taxon>Eukaryota</taxon>
        <taxon>Metazoa</taxon>
        <taxon>Ecdysozoa</taxon>
        <taxon>Nematoda</taxon>
        <taxon>Chromadorea</taxon>
        <taxon>Rhabditida</taxon>
        <taxon>Tylenchina</taxon>
        <taxon>Cephalobomorpha</taxon>
        <taxon>Cephaloboidea</taxon>
        <taxon>Cephalobidae</taxon>
        <taxon>Acrobeloides</taxon>
    </lineage>
</organism>
<keyword evidence="6" id="KW-1185">Reference proteome</keyword>
<comment type="similarity">
    <text evidence="5">Belongs to the small GTPase superfamily. Arf family.</text>
</comment>
<keyword evidence="4" id="KW-0460">Magnesium</keyword>
<evidence type="ECO:0000256" key="1">
    <source>
        <dbReference type="ARBA" id="ARBA00022741"/>
    </source>
</evidence>
<reference evidence="7" key="1">
    <citation type="submission" date="2022-11" db="UniProtKB">
        <authorList>
            <consortium name="WormBaseParasite"/>
        </authorList>
    </citation>
    <scope>IDENTIFICATION</scope>
</reference>
<dbReference type="PANTHER" id="PTHR46090:SF2">
    <property type="entry name" value="ADP-RIBOSYLATION FACTOR-LIKE PROTEIN 13B"/>
    <property type="match status" value="1"/>
</dbReference>
<feature type="binding site" evidence="3">
    <location>
        <position position="75"/>
    </location>
    <ligand>
        <name>GTP</name>
        <dbReference type="ChEBI" id="CHEBI:37565"/>
    </ligand>
</feature>
<keyword evidence="4" id="KW-0479">Metal-binding</keyword>
<evidence type="ECO:0000256" key="3">
    <source>
        <dbReference type="PIRSR" id="PIRSR606689-1"/>
    </source>
</evidence>
<keyword evidence="1 3" id="KW-0547">Nucleotide-binding</keyword>
<keyword evidence="2 3" id="KW-0342">GTP-binding</keyword>
<dbReference type="CDD" id="cd00878">
    <property type="entry name" value="Arf_Arl"/>
    <property type="match status" value="1"/>
</dbReference>
<dbReference type="PRINTS" id="PR00328">
    <property type="entry name" value="SAR1GTPBP"/>
</dbReference>
<feature type="binding site" evidence="4">
    <location>
        <position position="36"/>
    </location>
    <ligand>
        <name>Mg(2+)</name>
        <dbReference type="ChEBI" id="CHEBI:18420"/>
    </ligand>
</feature>
<protein>
    <submittedName>
        <fullName evidence="7">ADP-ribosylation factor-like protein 13B</fullName>
    </submittedName>
</protein>
<name>A0A914D578_9BILA</name>
<dbReference type="SMART" id="SM00178">
    <property type="entry name" value="SAR"/>
    <property type="match status" value="1"/>
</dbReference>
<dbReference type="GO" id="GO:0097500">
    <property type="term" value="P:receptor localization to non-motile cilium"/>
    <property type="evidence" value="ECO:0007669"/>
    <property type="project" value="TreeGrafter"/>
</dbReference>
<evidence type="ECO:0000256" key="4">
    <source>
        <dbReference type="PIRSR" id="PIRSR606689-2"/>
    </source>
</evidence>
<accession>A0A914D578</accession>
<dbReference type="PANTHER" id="PTHR46090">
    <property type="entry name" value="ADP-RIBOSYLATION FACTOR-LIKE PROTEIN 13B"/>
    <property type="match status" value="1"/>
</dbReference>
<dbReference type="Gene3D" id="3.40.50.300">
    <property type="entry name" value="P-loop containing nucleotide triphosphate hydrolases"/>
    <property type="match status" value="1"/>
</dbReference>
<dbReference type="WBParaSite" id="ACRNAN_scaffold1829.g32246.t1">
    <property type="protein sequence ID" value="ACRNAN_scaffold1829.g32246.t1"/>
    <property type="gene ID" value="ACRNAN_scaffold1829.g32246"/>
</dbReference>
<evidence type="ECO:0000256" key="5">
    <source>
        <dbReference type="RuleBase" id="RU003925"/>
    </source>
</evidence>
<dbReference type="GO" id="GO:0060170">
    <property type="term" value="C:ciliary membrane"/>
    <property type="evidence" value="ECO:0007669"/>
    <property type="project" value="TreeGrafter"/>
</dbReference>
<proteinExistence type="inferred from homology"/>
<dbReference type="Proteomes" id="UP000887540">
    <property type="component" value="Unplaced"/>
</dbReference>
<feature type="binding site" evidence="3">
    <location>
        <begin position="131"/>
        <end position="134"/>
    </location>
    <ligand>
        <name>GTP</name>
        <dbReference type="ChEBI" id="CHEBI:37565"/>
    </ligand>
</feature>
<dbReference type="SMART" id="SM00177">
    <property type="entry name" value="ARF"/>
    <property type="match status" value="1"/>
</dbReference>
<feature type="binding site" evidence="3">
    <location>
        <begin position="29"/>
        <end position="36"/>
    </location>
    <ligand>
        <name>GTP</name>
        <dbReference type="ChEBI" id="CHEBI:37565"/>
    </ligand>
</feature>
<dbReference type="GO" id="GO:0097730">
    <property type="term" value="C:non-motile cilium"/>
    <property type="evidence" value="ECO:0007669"/>
    <property type="project" value="TreeGrafter"/>
</dbReference>
<dbReference type="GO" id="GO:0005525">
    <property type="term" value="F:GTP binding"/>
    <property type="evidence" value="ECO:0007669"/>
    <property type="project" value="UniProtKB-KW"/>
</dbReference>
<dbReference type="InterPro" id="IPR027417">
    <property type="entry name" value="P-loop_NTPase"/>
</dbReference>
<dbReference type="AlphaFoldDB" id="A0A914D578"/>
<dbReference type="GO" id="GO:0046872">
    <property type="term" value="F:metal ion binding"/>
    <property type="evidence" value="ECO:0007669"/>
    <property type="project" value="UniProtKB-KW"/>
</dbReference>
<evidence type="ECO:0000313" key="7">
    <source>
        <dbReference type="WBParaSite" id="ACRNAN_scaffold1829.g32246.t1"/>
    </source>
</evidence>
<dbReference type="NCBIfam" id="TIGR00231">
    <property type="entry name" value="small_GTP"/>
    <property type="match status" value="1"/>
</dbReference>
<sequence>MGNCVGGFKRRSRIIPWRKNKTIVLLIIGADGAGKTSIVKALQGEDLSTVHPTIGFSRAEFLINKYKIIAYDLGGGERIRDIWKTYYSEIFGIVYVVDSSATSRYEENRRLVNQLAEVPELMGKPMLFLLNKKDLPDAIDEIQFSEQFELHKLAKRNKTDIRVEGVCAVKGHGKDIDHTIVDGFDWMIERILDKYTQIDKGVKAALEALKERQAQERLERQHRLAALA</sequence>
<evidence type="ECO:0000256" key="2">
    <source>
        <dbReference type="ARBA" id="ARBA00023134"/>
    </source>
</evidence>
<dbReference type="SUPFAM" id="SSF52540">
    <property type="entry name" value="P-loop containing nucleoside triphosphate hydrolases"/>
    <property type="match status" value="1"/>
</dbReference>
<dbReference type="InterPro" id="IPR051995">
    <property type="entry name" value="Ciliary_GTPase"/>
</dbReference>
<dbReference type="GO" id="GO:1905515">
    <property type="term" value="P:non-motile cilium assembly"/>
    <property type="evidence" value="ECO:0007669"/>
    <property type="project" value="TreeGrafter"/>
</dbReference>